<gene>
    <name evidence="1" type="ORF">Ahy_Scaffold8g108341</name>
</gene>
<dbReference type="EMBL" id="SDMP01000028">
    <property type="protein sequence ID" value="RYQ78861.1"/>
    <property type="molecule type" value="Genomic_DNA"/>
</dbReference>
<dbReference type="AlphaFoldDB" id="A0A444WN84"/>
<accession>A0A444WN84</accession>
<evidence type="ECO:0000313" key="2">
    <source>
        <dbReference type="Proteomes" id="UP000289738"/>
    </source>
</evidence>
<keyword evidence="2" id="KW-1185">Reference proteome</keyword>
<name>A0A444WN84_ARAHY</name>
<organism evidence="1 2">
    <name type="scientific">Arachis hypogaea</name>
    <name type="common">Peanut</name>
    <dbReference type="NCBI Taxonomy" id="3818"/>
    <lineage>
        <taxon>Eukaryota</taxon>
        <taxon>Viridiplantae</taxon>
        <taxon>Streptophyta</taxon>
        <taxon>Embryophyta</taxon>
        <taxon>Tracheophyta</taxon>
        <taxon>Spermatophyta</taxon>
        <taxon>Magnoliopsida</taxon>
        <taxon>eudicotyledons</taxon>
        <taxon>Gunneridae</taxon>
        <taxon>Pentapetalae</taxon>
        <taxon>rosids</taxon>
        <taxon>fabids</taxon>
        <taxon>Fabales</taxon>
        <taxon>Fabaceae</taxon>
        <taxon>Papilionoideae</taxon>
        <taxon>50 kb inversion clade</taxon>
        <taxon>dalbergioids sensu lato</taxon>
        <taxon>Dalbergieae</taxon>
        <taxon>Pterocarpus clade</taxon>
        <taxon>Arachis</taxon>
    </lineage>
</organism>
<comment type="caution">
    <text evidence="1">The sequence shown here is derived from an EMBL/GenBank/DDBJ whole genome shotgun (WGS) entry which is preliminary data.</text>
</comment>
<reference evidence="1 2" key="1">
    <citation type="submission" date="2019-01" db="EMBL/GenBank/DDBJ databases">
        <title>Sequencing of cultivated peanut Arachis hypogaea provides insights into genome evolution and oil improvement.</title>
        <authorList>
            <person name="Chen X."/>
        </authorList>
    </citation>
    <scope>NUCLEOTIDE SEQUENCE [LARGE SCALE GENOMIC DNA]</scope>
    <source>
        <strain evidence="2">cv. Fuhuasheng</strain>
        <tissue evidence="1">Leaves</tissue>
    </source>
</reference>
<sequence length="99" mass="11335">MVQLEIQGFYAYDTYYDDFDGITSFGVHSDSDSLIWKGKMSKYRNTLGLLRSIGFSGNWLNGEISSEMMSLVGLVSLNISRKEKYMESIPNQSRMEQLN</sequence>
<protein>
    <submittedName>
        <fullName evidence="1">Uncharacterized protein</fullName>
    </submittedName>
</protein>
<proteinExistence type="predicted"/>
<dbReference type="Proteomes" id="UP000289738">
    <property type="component" value="Unassembled WGS sequence"/>
</dbReference>
<evidence type="ECO:0000313" key="1">
    <source>
        <dbReference type="EMBL" id="RYQ78861.1"/>
    </source>
</evidence>